<accession>A0ABW2S0W3</accession>
<keyword evidence="2 4" id="KW-0012">Acyltransferase</keyword>
<evidence type="ECO:0000313" key="5">
    <source>
        <dbReference type="Proteomes" id="UP001596484"/>
    </source>
</evidence>
<keyword evidence="5" id="KW-1185">Reference proteome</keyword>
<dbReference type="EMBL" id="JBHTCS010000021">
    <property type="protein sequence ID" value="MFC7449757.1"/>
    <property type="molecule type" value="Genomic_DNA"/>
</dbReference>
<dbReference type="RefSeq" id="WP_378407069.1">
    <property type="nucleotide sequence ID" value="NZ_JBHTCS010000021.1"/>
</dbReference>
<dbReference type="PROSITE" id="PS51186">
    <property type="entry name" value="GNAT"/>
    <property type="match status" value="1"/>
</dbReference>
<dbReference type="GO" id="GO:0016746">
    <property type="term" value="F:acyltransferase activity"/>
    <property type="evidence" value="ECO:0007669"/>
    <property type="project" value="UniProtKB-KW"/>
</dbReference>
<dbReference type="EC" id="2.3.1.-" evidence="4"/>
<dbReference type="SUPFAM" id="SSF55729">
    <property type="entry name" value="Acyl-CoA N-acyltransferases (Nat)"/>
    <property type="match status" value="1"/>
</dbReference>
<dbReference type="PANTHER" id="PTHR43877">
    <property type="entry name" value="AMINOALKYLPHOSPHONATE N-ACETYLTRANSFERASE-RELATED-RELATED"/>
    <property type="match status" value="1"/>
</dbReference>
<feature type="domain" description="N-acetyltransferase" evidence="3">
    <location>
        <begin position="125"/>
        <end position="271"/>
    </location>
</feature>
<name>A0ABW2S0W3_9NOCA</name>
<comment type="caution">
    <text evidence="4">The sequence shown here is derived from an EMBL/GenBank/DDBJ whole genome shotgun (WGS) entry which is preliminary data.</text>
</comment>
<dbReference type="InterPro" id="IPR000182">
    <property type="entry name" value="GNAT_dom"/>
</dbReference>
<proteinExistence type="predicted"/>
<dbReference type="Gene3D" id="3.40.630.30">
    <property type="match status" value="1"/>
</dbReference>
<evidence type="ECO:0000313" key="4">
    <source>
        <dbReference type="EMBL" id="MFC7449757.1"/>
    </source>
</evidence>
<evidence type="ECO:0000256" key="1">
    <source>
        <dbReference type="ARBA" id="ARBA00022679"/>
    </source>
</evidence>
<dbReference type="InterPro" id="IPR050832">
    <property type="entry name" value="Bact_Acetyltransf"/>
</dbReference>
<evidence type="ECO:0000256" key="2">
    <source>
        <dbReference type="ARBA" id="ARBA00023315"/>
    </source>
</evidence>
<gene>
    <name evidence="4" type="ORF">ACFQS9_17820</name>
</gene>
<dbReference type="InterPro" id="IPR016181">
    <property type="entry name" value="Acyl_CoA_acyltransferase"/>
</dbReference>
<sequence>MGDDLLEAMELNLASHASHLHPKVDGARVLDPGDILIADSGLDDDTFNLVCRARLAEHNAPARIEEIVASVCGAGRPFSWWVAPTSAPSNLGELLREHGLRPSETELAMTAPVSDVPLPALRPDFTIVTATIPAQLRDYAELMARNWTPPSPAVTRFFDAAATAILQAECASAFVVGYHGGEAVAGAEIHLAAGVAGLYGVVTLEAHRRRGYGTAVTLATVDRARVAGAECVVLQASAEGAPVYQRIGFTPVGTYTEYALDGAHQRPRSGA</sequence>
<keyword evidence="1 4" id="KW-0808">Transferase</keyword>
<organism evidence="4 5">
    <name type="scientific">Rhodococcus daqingensis</name>
    <dbReference type="NCBI Taxonomy" id="2479363"/>
    <lineage>
        <taxon>Bacteria</taxon>
        <taxon>Bacillati</taxon>
        <taxon>Actinomycetota</taxon>
        <taxon>Actinomycetes</taxon>
        <taxon>Mycobacteriales</taxon>
        <taxon>Nocardiaceae</taxon>
        <taxon>Rhodococcus</taxon>
    </lineage>
</organism>
<dbReference type="Proteomes" id="UP001596484">
    <property type="component" value="Unassembled WGS sequence"/>
</dbReference>
<dbReference type="Pfam" id="PF00583">
    <property type="entry name" value="Acetyltransf_1"/>
    <property type="match status" value="1"/>
</dbReference>
<protein>
    <submittedName>
        <fullName evidence="4">GNAT family N-acetyltransferase</fullName>
        <ecNumber evidence="4">2.3.1.-</ecNumber>
    </submittedName>
</protein>
<dbReference type="CDD" id="cd04301">
    <property type="entry name" value="NAT_SF"/>
    <property type="match status" value="1"/>
</dbReference>
<reference evidence="5" key="1">
    <citation type="journal article" date="2019" name="Int. J. Syst. Evol. Microbiol.">
        <title>The Global Catalogue of Microorganisms (GCM) 10K type strain sequencing project: providing services to taxonomists for standard genome sequencing and annotation.</title>
        <authorList>
            <consortium name="The Broad Institute Genomics Platform"/>
            <consortium name="The Broad Institute Genome Sequencing Center for Infectious Disease"/>
            <person name="Wu L."/>
            <person name="Ma J."/>
        </authorList>
    </citation>
    <scope>NUCLEOTIDE SEQUENCE [LARGE SCALE GENOMIC DNA]</scope>
    <source>
        <strain evidence="5">ICMP 19430</strain>
    </source>
</reference>
<evidence type="ECO:0000259" key="3">
    <source>
        <dbReference type="PROSITE" id="PS51186"/>
    </source>
</evidence>